<evidence type="ECO:0000313" key="3">
    <source>
        <dbReference type="Proteomes" id="UP000269154"/>
    </source>
</evidence>
<dbReference type="EMBL" id="RCBY01000072">
    <property type="protein sequence ID" value="RQH42327.1"/>
    <property type="molecule type" value="Genomic_DNA"/>
</dbReference>
<feature type="chain" id="PRO_5017993220" description="PEP-CTERM sorting domain-containing protein" evidence="1">
    <location>
        <begin position="22"/>
        <end position="238"/>
    </location>
</feature>
<organism evidence="2 3">
    <name type="scientific">Okeania hirsuta</name>
    <dbReference type="NCBI Taxonomy" id="1458930"/>
    <lineage>
        <taxon>Bacteria</taxon>
        <taxon>Bacillati</taxon>
        <taxon>Cyanobacteriota</taxon>
        <taxon>Cyanophyceae</taxon>
        <taxon>Oscillatoriophycideae</taxon>
        <taxon>Oscillatoriales</taxon>
        <taxon>Microcoleaceae</taxon>
        <taxon>Okeania</taxon>
    </lineage>
</organism>
<evidence type="ECO:0008006" key="4">
    <source>
        <dbReference type="Google" id="ProtNLM"/>
    </source>
</evidence>
<reference evidence="2 3" key="1">
    <citation type="journal article" date="2018" name="ACS Chem. Biol.">
        <title>Ketoreductase domain dysfunction expands chemodiversity: malyngamide biosynthesis in the cyanobacterium Okeania hirsuta.</title>
        <authorList>
            <person name="Moss N.A."/>
            <person name="Leao T."/>
            <person name="Rankin M."/>
            <person name="McCullough T.M."/>
            <person name="Qu P."/>
            <person name="Korobeynikov A."/>
            <person name="Smith J.L."/>
            <person name="Gerwick L."/>
            <person name="Gerwick W.H."/>
        </authorList>
    </citation>
    <scope>NUCLEOTIDE SEQUENCE [LARGE SCALE GENOMIC DNA]</scope>
    <source>
        <strain evidence="2 3">PAB10Feb10-1</strain>
    </source>
</reference>
<comment type="caution">
    <text evidence="2">The sequence shown here is derived from an EMBL/GenBank/DDBJ whole genome shotgun (WGS) entry which is preliminary data.</text>
</comment>
<evidence type="ECO:0000256" key="1">
    <source>
        <dbReference type="SAM" id="SignalP"/>
    </source>
</evidence>
<feature type="signal peptide" evidence="1">
    <location>
        <begin position="1"/>
        <end position="21"/>
    </location>
</feature>
<protein>
    <recommendedName>
        <fullName evidence="4">PEP-CTERM sorting domain-containing protein</fullName>
    </recommendedName>
</protein>
<keyword evidence="3" id="KW-1185">Reference proteome</keyword>
<sequence>MKASLSLKCAILTSITIPLMAAKPAGALSFTNRSQFNSSLSSPIDILFTETLDFTFGTGATFSGVQAGTFNPEPFQQVYANLGVVFAEGAAGLGVPFGNDNKPGTQLGGTDAVLVGNFGFDSPALGAFFVDPQTPNGFVSPSQAFAVGGEVITPGNVTFSVFDINGNLIQSVTRNGSGFLGITSSTPIAAATFEYDDRNSSSLDTFIFQIEPEDVPEPSFVFACVGLSFVFIRRKPMK</sequence>
<gene>
    <name evidence="2" type="ORF">D5R40_14415</name>
</gene>
<proteinExistence type="predicted"/>
<dbReference type="AlphaFoldDB" id="A0A3N6PCB5"/>
<evidence type="ECO:0000313" key="2">
    <source>
        <dbReference type="EMBL" id="RQH42327.1"/>
    </source>
</evidence>
<accession>A0A3N6PCB5</accession>
<keyword evidence="1" id="KW-0732">Signal</keyword>
<dbReference type="Proteomes" id="UP000269154">
    <property type="component" value="Unassembled WGS sequence"/>
</dbReference>
<name>A0A3N6PCB5_9CYAN</name>